<name>A0AAV1E276_OLDCO</name>
<dbReference type="AlphaFoldDB" id="A0AAV1E276"/>
<keyword evidence="3 9" id="KW-0813">Transport</keyword>
<dbReference type="InterPro" id="IPR005336">
    <property type="entry name" value="MPC"/>
</dbReference>
<keyword evidence="6" id="KW-1133">Transmembrane helix</keyword>
<keyword evidence="4" id="KW-0812">Transmembrane</keyword>
<keyword evidence="8" id="KW-0472">Membrane</keyword>
<accession>A0AAV1E276</accession>
<evidence type="ECO:0000256" key="5">
    <source>
        <dbReference type="ARBA" id="ARBA00022792"/>
    </source>
</evidence>
<organism evidence="10 11">
    <name type="scientific">Oldenlandia corymbosa var. corymbosa</name>
    <dbReference type="NCBI Taxonomy" id="529605"/>
    <lineage>
        <taxon>Eukaryota</taxon>
        <taxon>Viridiplantae</taxon>
        <taxon>Streptophyta</taxon>
        <taxon>Embryophyta</taxon>
        <taxon>Tracheophyta</taxon>
        <taxon>Spermatophyta</taxon>
        <taxon>Magnoliopsida</taxon>
        <taxon>eudicotyledons</taxon>
        <taxon>Gunneridae</taxon>
        <taxon>Pentapetalae</taxon>
        <taxon>asterids</taxon>
        <taxon>lamiids</taxon>
        <taxon>Gentianales</taxon>
        <taxon>Rubiaceae</taxon>
        <taxon>Rubioideae</taxon>
        <taxon>Spermacoceae</taxon>
        <taxon>Hedyotis-Oldenlandia complex</taxon>
        <taxon>Oldenlandia</taxon>
    </lineage>
</organism>
<comment type="similarity">
    <text evidence="2 9">Belongs to the mitochondrial pyruvate carrier (MPC) (TC 2.A.105) family.</text>
</comment>
<dbReference type="Pfam" id="PF03650">
    <property type="entry name" value="MPC"/>
    <property type="match status" value="1"/>
</dbReference>
<evidence type="ECO:0000313" key="11">
    <source>
        <dbReference type="Proteomes" id="UP001161247"/>
    </source>
</evidence>
<evidence type="ECO:0000256" key="8">
    <source>
        <dbReference type="ARBA" id="ARBA00023136"/>
    </source>
</evidence>
<evidence type="ECO:0000256" key="7">
    <source>
        <dbReference type="ARBA" id="ARBA00023128"/>
    </source>
</evidence>
<protein>
    <recommendedName>
        <fullName evidence="9">Mitochondrial pyruvate carrier</fullName>
    </recommendedName>
</protein>
<proteinExistence type="inferred from homology"/>
<evidence type="ECO:0000313" key="10">
    <source>
        <dbReference type="EMBL" id="CAI9113099.1"/>
    </source>
</evidence>
<comment type="function">
    <text evidence="9">Mediates the uptake of pyruvate into mitochondria.</text>
</comment>
<gene>
    <name evidence="10" type="ORF">OLC1_LOCUS20165</name>
</gene>
<evidence type="ECO:0000256" key="2">
    <source>
        <dbReference type="ARBA" id="ARBA00006416"/>
    </source>
</evidence>
<dbReference type="EMBL" id="OX459124">
    <property type="protein sequence ID" value="CAI9113099.1"/>
    <property type="molecule type" value="Genomic_DNA"/>
</dbReference>
<reference evidence="10" key="1">
    <citation type="submission" date="2023-03" db="EMBL/GenBank/DDBJ databases">
        <authorList>
            <person name="Julca I."/>
        </authorList>
    </citation>
    <scope>NUCLEOTIDE SEQUENCE</scope>
</reference>
<evidence type="ECO:0000256" key="3">
    <source>
        <dbReference type="ARBA" id="ARBA00022448"/>
    </source>
</evidence>
<comment type="subcellular location">
    <subcellularLocation>
        <location evidence="1 9">Mitochondrion inner membrane</location>
        <topology evidence="1 9">Multi-pass membrane protein</topology>
    </subcellularLocation>
</comment>
<evidence type="ECO:0000256" key="4">
    <source>
        <dbReference type="ARBA" id="ARBA00022692"/>
    </source>
</evidence>
<sequence>MASFRAFLNSPVGPKTTHFWGPVGNWGFILAGLADTQKPPELISGPMTGDGVIDCNLEILIKRLCYRILKRTEPTNFVK</sequence>
<keyword evidence="7 9" id="KW-0496">Mitochondrion</keyword>
<evidence type="ECO:0000256" key="9">
    <source>
        <dbReference type="RuleBase" id="RU363100"/>
    </source>
</evidence>
<evidence type="ECO:0000256" key="1">
    <source>
        <dbReference type="ARBA" id="ARBA00004448"/>
    </source>
</evidence>
<keyword evidence="5 9" id="KW-0999">Mitochondrion inner membrane</keyword>
<dbReference type="GO" id="GO:0005743">
    <property type="term" value="C:mitochondrial inner membrane"/>
    <property type="evidence" value="ECO:0007669"/>
    <property type="project" value="UniProtKB-SubCell"/>
</dbReference>
<dbReference type="GO" id="GO:0006850">
    <property type="term" value="P:pyruvate import into mitochondria"/>
    <property type="evidence" value="ECO:0007669"/>
    <property type="project" value="InterPro"/>
</dbReference>
<evidence type="ECO:0000256" key="6">
    <source>
        <dbReference type="ARBA" id="ARBA00022989"/>
    </source>
</evidence>
<keyword evidence="11" id="KW-1185">Reference proteome</keyword>
<dbReference type="PANTHER" id="PTHR14154">
    <property type="entry name" value="UPF0041 BRAIN PROTEIN 44-RELATED"/>
    <property type="match status" value="1"/>
</dbReference>
<dbReference type="Proteomes" id="UP001161247">
    <property type="component" value="Chromosome 7"/>
</dbReference>